<feature type="transmembrane region" description="Helical" evidence="2">
    <location>
        <begin position="407"/>
        <end position="428"/>
    </location>
</feature>
<dbReference type="OMA" id="NASMMFY"/>
<feature type="domain" description="Major facilitator superfamily (MFS) profile" evidence="3">
    <location>
        <begin position="35"/>
        <end position="467"/>
    </location>
</feature>
<dbReference type="OrthoDB" id="2985014at2759"/>
<name>A0A0B2VGS0_TOXCA</name>
<feature type="transmembrane region" description="Helical" evidence="2">
    <location>
        <begin position="440"/>
        <end position="461"/>
    </location>
</feature>
<dbReference type="InterPro" id="IPR020846">
    <property type="entry name" value="MFS_dom"/>
</dbReference>
<keyword evidence="2" id="KW-0472">Membrane</keyword>
<keyword evidence="2" id="KW-0812">Transmembrane</keyword>
<evidence type="ECO:0000313" key="5">
    <source>
        <dbReference type="Proteomes" id="UP000031036"/>
    </source>
</evidence>
<dbReference type="SUPFAM" id="SSF103473">
    <property type="entry name" value="MFS general substrate transporter"/>
    <property type="match status" value="1"/>
</dbReference>
<dbReference type="AlphaFoldDB" id="A0A0B2VGS0"/>
<organism evidence="4 5">
    <name type="scientific">Toxocara canis</name>
    <name type="common">Canine roundworm</name>
    <dbReference type="NCBI Taxonomy" id="6265"/>
    <lineage>
        <taxon>Eukaryota</taxon>
        <taxon>Metazoa</taxon>
        <taxon>Ecdysozoa</taxon>
        <taxon>Nematoda</taxon>
        <taxon>Chromadorea</taxon>
        <taxon>Rhabditida</taxon>
        <taxon>Spirurina</taxon>
        <taxon>Ascaridomorpha</taxon>
        <taxon>Ascaridoidea</taxon>
        <taxon>Toxocaridae</taxon>
        <taxon>Toxocara</taxon>
    </lineage>
</organism>
<feature type="transmembrane region" description="Helical" evidence="2">
    <location>
        <begin position="188"/>
        <end position="209"/>
    </location>
</feature>
<dbReference type="InterPro" id="IPR036259">
    <property type="entry name" value="MFS_trans_sf"/>
</dbReference>
<protein>
    <submittedName>
        <fullName evidence="4">Vesicular glutamate transporter 2</fullName>
    </submittedName>
</protein>
<evidence type="ECO:0000256" key="2">
    <source>
        <dbReference type="SAM" id="Phobius"/>
    </source>
</evidence>
<feature type="transmembrane region" description="Helical" evidence="2">
    <location>
        <begin position="275"/>
        <end position="294"/>
    </location>
</feature>
<dbReference type="STRING" id="6265.A0A0B2VGS0"/>
<feature type="transmembrane region" description="Helical" evidence="2">
    <location>
        <begin position="93"/>
        <end position="113"/>
    </location>
</feature>
<evidence type="ECO:0000256" key="1">
    <source>
        <dbReference type="ARBA" id="ARBA00004141"/>
    </source>
</evidence>
<keyword evidence="2" id="KW-1133">Transmembrane helix</keyword>
<keyword evidence="5" id="KW-1185">Reference proteome</keyword>
<feature type="transmembrane region" description="Helical" evidence="2">
    <location>
        <begin position="157"/>
        <end position="176"/>
    </location>
</feature>
<dbReference type="PROSITE" id="PS50850">
    <property type="entry name" value="MFS"/>
    <property type="match status" value="1"/>
</dbReference>
<comment type="subcellular location">
    <subcellularLocation>
        <location evidence="1">Membrane</location>
        <topology evidence="1">Multi-pass membrane protein</topology>
    </subcellularLocation>
</comment>
<dbReference type="GO" id="GO:0022857">
    <property type="term" value="F:transmembrane transporter activity"/>
    <property type="evidence" value="ECO:0007669"/>
    <property type="project" value="InterPro"/>
</dbReference>
<dbReference type="Gene3D" id="1.20.1250.20">
    <property type="entry name" value="MFS general substrate transporter like domains"/>
    <property type="match status" value="2"/>
</dbReference>
<accession>A0A0B2VGS0</accession>
<comment type="caution">
    <text evidence="4">The sequence shown here is derived from an EMBL/GenBank/DDBJ whole genome shotgun (WGS) entry which is preliminary data.</text>
</comment>
<dbReference type="InterPro" id="IPR011701">
    <property type="entry name" value="MFS"/>
</dbReference>
<dbReference type="EMBL" id="JPKZ01001699">
    <property type="protein sequence ID" value="KHN80644.1"/>
    <property type="molecule type" value="Genomic_DNA"/>
</dbReference>
<evidence type="ECO:0000259" key="3">
    <source>
        <dbReference type="PROSITE" id="PS50850"/>
    </source>
</evidence>
<evidence type="ECO:0000313" key="4">
    <source>
        <dbReference type="EMBL" id="KHN80644.1"/>
    </source>
</evidence>
<feature type="transmembrane region" description="Helical" evidence="2">
    <location>
        <begin position="215"/>
        <end position="233"/>
    </location>
</feature>
<feature type="transmembrane region" description="Helical" evidence="2">
    <location>
        <begin position="34"/>
        <end position="59"/>
    </location>
</feature>
<feature type="transmembrane region" description="Helical" evidence="2">
    <location>
        <begin position="374"/>
        <end position="395"/>
    </location>
</feature>
<reference evidence="4 5" key="1">
    <citation type="submission" date="2014-11" db="EMBL/GenBank/DDBJ databases">
        <title>Genetic blueprint of the zoonotic pathogen Toxocara canis.</title>
        <authorList>
            <person name="Zhu X.-Q."/>
            <person name="Korhonen P.K."/>
            <person name="Cai H."/>
            <person name="Young N.D."/>
            <person name="Nejsum P."/>
            <person name="von Samson-Himmelstjerna G."/>
            <person name="Boag P.R."/>
            <person name="Tan P."/>
            <person name="Li Q."/>
            <person name="Min J."/>
            <person name="Yang Y."/>
            <person name="Wang X."/>
            <person name="Fang X."/>
            <person name="Hall R.S."/>
            <person name="Hofmann A."/>
            <person name="Sternberg P.W."/>
            <person name="Jex A.R."/>
            <person name="Gasser R.B."/>
        </authorList>
    </citation>
    <scope>NUCLEOTIDE SEQUENCE [LARGE SCALE GENOMIC DNA]</scope>
    <source>
        <strain evidence="4">PN_DK_2014</strain>
    </source>
</reference>
<dbReference type="PANTHER" id="PTHR45757">
    <property type="entry name" value="PROTEIN CBG23364-RELATED"/>
    <property type="match status" value="1"/>
</dbReference>
<dbReference type="Proteomes" id="UP000031036">
    <property type="component" value="Unassembled WGS sequence"/>
</dbReference>
<sequence length="495" mass="54452">MTKKIDPEAARQHEQYIAHLHENPAIAFHNETRYVIMVISIVCLAWLMGNSLILNFTIICMTDDEHHFTNNTQSASSQIRAGALYHYTNSEKAWLFAAVAIGTIAGTYPVIVLETAMSVRNVFTLFGALSGISTLLVPLSAFIGFWCLFLMRFLQGFALAISYPVLGAIVTNWSSLKQSGMYTAWMSCNLQFGAMFTLPTSGAFCVSSFGWEGVYYVQGTLTLISYLIFYLLFRDSPRIHGFVSAKELKIIEEGKTAIREKKVEPVPYAAIFKSLPIWGVWICCVGATFGYQIFVQYGPIYLNKVLNYEITNTGFMTAFPNLVSCFAKILGGPISDMATCVSAKNRVKIFTIISQGTMALSFVCLALVPPSMVLLAQVAYTAAVAFSGLMWVGPVKSAALVARQHSHFIFAVMSFINSAVILILPPFVNTLAPNNTSQQWAVILYSICGSVVVCTAMFAFVGEAEPAWWTEPDAKHHHAHHRNAVHEQVGSGAPC</sequence>
<gene>
    <name evidence="4" type="primary">SLC17A6</name>
    <name evidence="4" type="ORF">Tcan_09896</name>
</gene>
<proteinExistence type="predicted"/>
<feature type="transmembrane region" description="Helical" evidence="2">
    <location>
        <begin position="125"/>
        <end position="151"/>
    </location>
</feature>
<feature type="transmembrane region" description="Helical" evidence="2">
    <location>
        <begin position="347"/>
        <end position="368"/>
    </location>
</feature>
<dbReference type="Pfam" id="PF07690">
    <property type="entry name" value="MFS_1"/>
    <property type="match status" value="1"/>
</dbReference>
<dbReference type="GO" id="GO:0016020">
    <property type="term" value="C:membrane"/>
    <property type="evidence" value="ECO:0007669"/>
    <property type="project" value="UniProtKB-SubCell"/>
</dbReference>
<dbReference type="PANTHER" id="PTHR45757:SF11">
    <property type="entry name" value="MAJOR FACILITATOR SUPERFAMILY (MFS) PROFILE DOMAIN-CONTAINING PROTEIN"/>
    <property type="match status" value="1"/>
</dbReference>
<feature type="transmembrane region" description="Helical" evidence="2">
    <location>
        <begin position="314"/>
        <end position="335"/>
    </location>
</feature>